<dbReference type="Proteomes" id="UP001458880">
    <property type="component" value="Unassembled WGS sequence"/>
</dbReference>
<accession>A0AAW1N155</accession>
<comment type="caution">
    <text evidence="1">The sequence shown here is derived from an EMBL/GenBank/DDBJ whole genome shotgun (WGS) entry which is preliminary data.</text>
</comment>
<protein>
    <recommendedName>
        <fullName evidence="3">Reverse transcriptase domain-containing protein</fullName>
    </recommendedName>
</protein>
<gene>
    <name evidence="1" type="ORF">QE152_g4252</name>
</gene>
<organism evidence="1 2">
    <name type="scientific">Popillia japonica</name>
    <name type="common">Japanese beetle</name>
    <dbReference type="NCBI Taxonomy" id="7064"/>
    <lineage>
        <taxon>Eukaryota</taxon>
        <taxon>Metazoa</taxon>
        <taxon>Ecdysozoa</taxon>
        <taxon>Arthropoda</taxon>
        <taxon>Hexapoda</taxon>
        <taxon>Insecta</taxon>
        <taxon>Pterygota</taxon>
        <taxon>Neoptera</taxon>
        <taxon>Endopterygota</taxon>
        <taxon>Coleoptera</taxon>
        <taxon>Polyphaga</taxon>
        <taxon>Scarabaeiformia</taxon>
        <taxon>Scarabaeidae</taxon>
        <taxon>Rutelinae</taxon>
        <taxon>Popillia</taxon>
    </lineage>
</organism>
<sequence>MCKYKEFALDNAKPCMAVFADFAKAAEAFDTVSHSLLLRKLDDVGVKMESYLSDRVHLTLIITDTAVQSYCNDMHIDELCRRLISIAARSTISVNQGIRISERLSRRGFHSKETAAIHKAHLVTQLVVVRYNLARTATACAVSFGTFRRYRAGQANIILLDGA</sequence>
<reference evidence="1 2" key="1">
    <citation type="journal article" date="2024" name="BMC Genomics">
        <title>De novo assembly and annotation of Popillia japonica's genome with initial clues to its potential as an invasive pest.</title>
        <authorList>
            <person name="Cucini C."/>
            <person name="Boschi S."/>
            <person name="Funari R."/>
            <person name="Cardaioli E."/>
            <person name="Iannotti N."/>
            <person name="Marturano G."/>
            <person name="Paoli F."/>
            <person name="Bruttini M."/>
            <person name="Carapelli A."/>
            <person name="Frati F."/>
            <person name="Nardi F."/>
        </authorList>
    </citation>
    <scope>NUCLEOTIDE SEQUENCE [LARGE SCALE GENOMIC DNA]</scope>
    <source>
        <strain evidence="1">DMR45628</strain>
    </source>
</reference>
<proteinExistence type="predicted"/>
<evidence type="ECO:0000313" key="1">
    <source>
        <dbReference type="EMBL" id="KAK9752311.1"/>
    </source>
</evidence>
<dbReference type="AlphaFoldDB" id="A0AAW1N155"/>
<dbReference type="EMBL" id="JASPKY010000021">
    <property type="protein sequence ID" value="KAK9752311.1"/>
    <property type="molecule type" value="Genomic_DNA"/>
</dbReference>
<evidence type="ECO:0000313" key="2">
    <source>
        <dbReference type="Proteomes" id="UP001458880"/>
    </source>
</evidence>
<keyword evidence="2" id="KW-1185">Reference proteome</keyword>
<evidence type="ECO:0008006" key="3">
    <source>
        <dbReference type="Google" id="ProtNLM"/>
    </source>
</evidence>
<name>A0AAW1N155_POPJA</name>